<evidence type="ECO:0000256" key="1">
    <source>
        <dbReference type="ARBA" id="ARBA00004651"/>
    </source>
</evidence>
<evidence type="ECO:0000259" key="17">
    <source>
        <dbReference type="Pfam" id="PF25508"/>
    </source>
</evidence>
<dbReference type="Proteomes" id="UP001369086">
    <property type="component" value="Unassembled WGS sequence"/>
</dbReference>
<evidence type="ECO:0000256" key="13">
    <source>
        <dbReference type="SAM" id="MobiDB-lite"/>
    </source>
</evidence>
<feature type="transmembrane region" description="Helical" evidence="14">
    <location>
        <begin position="736"/>
        <end position="756"/>
    </location>
</feature>
<dbReference type="InterPro" id="IPR015797">
    <property type="entry name" value="NUDIX_hydrolase-like_dom_sf"/>
</dbReference>
<feature type="transmembrane region" description="Helical" evidence="14">
    <location>
        <begin position="814"/>
        <end position="835"/>
    </location>
</feature>
<evidence type="ECO:0000256" key="5">
    <source>
        <dbReference type="ARBA" id="ARBA00022568"/>
    </source>
</evidence>
<accession>A0ABR0ZEK9</accession>
<evidence type="ECO:0000256" key="8">
    <source>
        <dbReference type="ARBA" id="ARBA00022837"/>
    </source>
</evidence>
<evidence type="ECO:0000256" key="9">
    <source>
        <dbReference type="ARBA" id="ARBA00022989"/>
    </source>
</evidence>
<evidence type="ECO:0000256" key="11">
    <source>
        <dbReference type="ARBA" id="ARBA00023136"/>
    </source>
</evidence>
<evidence type="ECO:0000256" key="6">
    <source>
        <dbReference type="ARBA" id="ARBA00022673"/>
    </source>
</evidence>
<dbReference type="Gene3D" id="3.40.50.450">
    <property type="match status" value="1"/>
</dbReference>
<evidence type="ECO:0000256" key="7">
    <source>
        <dbReference type="ARBA" id="ARBA00022692"/>
    </source>
</evidence>
<dbReference type="InterPro" id="IPR050927">
    <property type="entry name" value="TRPM"/>
</dbReference>
<keyword evidence="12" id="KW-0407">Ion channel</keyword>
<dbReference type="InterPro" id="IPR057366">
    <property type="entry name" value="TRPM-like"/>
</dbReference>
<name>A0ABR0ZEK9_HUSHU</name>
<evidence type="ECO:0000313" key="19">
    <source>
        <dbReference type="Proteomes" id="UP001369086"/>
    </source>
</evidence>
<feature type="domain" description="TRPM-like" evidence="17">
    <location>
        <begin position="451"/>
        <end position="715"/>
    </location>
</feature>
<evidence type="ECO:0000256" key="10">
    <source>
        <dbReference type="ARBA" id="ARBA00023065"/>
    </source>
</evidence>
<comment type="caution">
    <text evidence="18">The sequence shown here is derived from an EMBL/GenBank/DDBJ whole genome shotgun (WGS) entry which is preliminary data.</text>
</comment>
<keyword evidence="19" id="KW-1185">Reference proteome</keyword>
<dbReference type="SUPFAM" id="SSF55811">
    <property type="entry name" value="Nudix"/>
    <property type="match status" value="1"/>
</dbReference>
<evidence type="ECO:0000313" key="18">
    <source>
        <dbReference type="EMBL" id="KAK6483240.1"/>
    </source>
</evidence>
<evidence type="ECO:0000259" key="16">
    <source>
        <dbReference type="Pfam" id="PF18139"/>
    </source>
</evidence>
<keyword evidence="18" id="KW-0675">Receptor</keyword>
<gene>
    <name evidence="18" type="ORF">HHUSO_G14680</name>
</gene>
<dbReference type="InterPro" id="IPR041491">
    <property type="entry name" value="TRPM_SLOG"/>
</dbReference>
<dbReference type="InterPro" id="IPR005821">
    <property type="entry name" value="Ion_trans_dom"/>
</dbReference>
<evidence type="ECO:0000256" key="14">
    <source>
        <dbReference type="SAM" id="Phobius"/>
    </source>
</evidence>
<feature type="region of interest" description="Disordered" evidence="13">
    <location>
        <begin position="767"/>
        <end position="792"/>
    </location>
</feature>
<protein>
    <submittedName>
        <fullName evidence="18">Transient receptor potential cation channel subfamily M member 2</fullName>
    </submittedName>
</protein>
<feature type="transmembrane region" description="Helical" evidence="14">
    <location>
        <begin position="912"/>
        <end position="931"/>
    </location>
</feature>
<dbReference type="Pfam" id="PF18139">
    <property type="entry name" value="LSDAT_euk"/>
    <property type="match status" value="1"/>
</dbReference>
<feature type="transmembrane region" description="Helical" evidence="14">
    <location>
        <begin position="1036"/>
        <end position="1061"/>
    </location>
</feature>
<dbReference type="PANTHER" id="PTHR13800:SF2">
    <property type="entry name" value="TRANSIENT RECEPTOR POTENTIAL CATION CHANNEL SUBFAMILY M MEMBER 2"/>
    <property type="match status" value="1"/>
</dbReference>
<keyword evidence="6" id="KW-0107">Calcium channel</keyword>
<evidence type="ECO:0000256" key="3">
    <source>
        <dbReference type="ARBA" id="ARBA00022448"/>
    </source>
</evidence>
<evidence type="ECO:0000256" key="2">
    <source>
        <dbReference type="ARBA" id="ARBA00009501"/>
    </source>
</evidence>
<dbReference type="EMBL" id="JAHFZB010000012">
    <property type="protein sequence ID" value="KAK6483240.1"/>
    <property type="molecule type" value="Genomic_DNA"/>
</dbReference>
<dbReference type="Pfam" id="PF25969">
    <property type="entry name" value="NUDT9_N"/>
    <property type="match status" value="1"/>
</dbReference>
<dbReference type="PANTHER" id="PTHR13800">
    <property type="entry name" value="TRANSIENT RECEPTOR POTENTIAL CATION CHANNEL, SUBFAMILY M, MEMBER 6"/>
    <property type="match status" value="1"/>
</dbReference>
<evidence type="ECO:0000256" key="4">
    <source>
        <dbReference type="ARBA" id="ARBA00022475"/>
    </source>
</evidence>
<feature type="domain" description="Ion transport" evidence="15">
    <location>
        <begin position="817"/>
        <end position="1075"/>
    </location>
</feature>
<keyword evidence="10" id="KW-0406">Ion transport</keyword>
<keyword evidence="11 14" id="KW-0472">Membrane</keyword>
<keyword evidence="5" id="KW-0109">Calcium transport</keyword>
<comment type="similarity">
    <text evidence="2">Belongs to the transient receptor (TC 1.A.4) family. LTrpC subfamily. TRPM2 sub-subfamily.</text>
</comment>
<reference evidence="18 19" key="1">
    <citation type="submission" date="2021-05" db="EMBL/GenBank/DDBJ databases">
        <authorList>
            <person name="Zahm M."/>
            <person name="Klopp C."/>
            <person name="Cabau C."/>
            <person name="Kuhl H."/>
            <person name="Suciu R."/>
            <person name="Ciorpac M."/>
            <person name="Holostenco D."/>
            <person name="Gessner J."/>
            <person name="Wuertz S."/>
            <person name="Hohne C."/>
            <person name="Stock M."/>
            <person name="Gislard M."/>
            <person name="Lluch J."/>
            <person name="Milhes M."/>
            <person name="Lampietro C."/>
            <person name="Lopez Roques C."/>
            <person name="Donnadieu C."/>
            <person name="Du K."/>
            <person name="Schartl M."/>
            <person name="Guiguen Y."/>
        </authorList>
    </citation>
    <scope>NUCLEOTIDE SEQUENCE [LARGE SCALE GENOMIC DNA]</scope>
    <source>
        <strain evidence="18">Hh-F2</strain>
        <tissue evidence="18">Blood</tissue>
    </source>
</reference>
<keyword evidence="4" id="KW-1003">Cell membrane</keyword>
<organism evidence="18 19">
    <name type="scientific">Huso huso</name>
    <name type="common">Beluga</name>
    <name type="synonym">Acipenser huso</name>
    <dbReference type="NCBI Taxonomy" id="61971"/>
    <lineage>
        <taxon>Eukaryota</taxon>
        <taxon>Metazoa</taxon>
        <taxon>Chordata</taxon>
        <taxon>Craniata</taxon>
        <taxon>Vertebrata</taxon>
        <taxon>Euteleostomi</taxon>
        <taxon>Actinopterygii</taxon>
        <taxon>Chondrostei</taxon>
        <taxon>Acipenseriformes</taxon>
        <taxon>Acipenseridae</taxon>
        <taxon>Huso</taxon>
    </lineage>
</organism>
<evidence type="ECO:0000259" key="15">
    <source>
        <dbReference type="Pfam" id="PF00520"/>
    </source>
</evidence>
<feature type="domain" description="TRPM SLOG" evidence="16">
    <location>
        <begin position="121"/>
        <end position="372"/>
    </location>
</feature>
<keyword evidence="8" id="KW-0106">Calcium</keyword>
<dbReference type="Pfam" id="PF00520">
    <property type="entry name" value="Ion_trans"/>
    <property type="match status" value="1"/>
</dbReference>
<dbReference type="Gene3D" id="3.90.79.10">
    <property type="entry name" value="Nucleoside Triphosphate Pyrophosphohydrolase"/>
    <property type="match status" value="1"/>
</dbReference>
<sequence length="1499" mass="171541">MLTVHEIEIHPDEVDTYHGSFISRNRSQIFFSTHQKQHCIRSWIKENIRKKECKYYVENTAGEFSGKEICMCGYRKASHSEEAVKHEEFLETWDPKRHVSEEPTDAYGDITFTGSGQNVGKFVRVSSDTKPDTLYKLMRDHWGLNVPNLLISVTGGAKNFNMKPRLKNMFRRGLIKVARSTGAWIVTGGSHAGVMKHVGEAVRDYTMSSSSKDGKIVAIGIATWGIVHNRKCLVSSEGKFPAEYTLDEESQGRLSCLDTNHSHFILVDNGTHGKYGVEIALRGKLEKFICEQTLGSTDNGIKIPVVCVVLEGGPGTLDTIYSAMMNGTPCVVMEGSGRVADVIAQVANLPLSEITISHIQKQLKTYFAEDFKTFSDIKILEWTKKIQDIVRMQQLLTVFRLEKEDQNDVDVAIIKALLKASKSLDNQGKENWDHQLKLAVAWNRVDIAKSEIFTDDKQWKSIDLSDVMLAALLGDKPDFVKLFLENGVHLKEFLTEKRLLALYNNLPPTSLFLRRILKKQEEEKLYMKKPRTSSSWSIQLYHVSDVLCDLLGGIIKPLYPRPRNRSTHAVPIPHIRINLGSNDLESFQNSIPMDTKGSIVELLDPTRDLFIWAILENRKEIADIIWQLSQDCIATALAASKILKELAKEEDTDLSEDMGALAEQYEKQAIGVFTECHQRDELRAQKLLTRESGAWGNMTCLRLAVEANNKNFVAQGGVQTLLTQIWWGELAVDTRMWKVLLCMFLFPLIYTGLITFRRDGEIKKRNPQRDIMGSNDSVALSSTDKKLRSRSRGLSEENLKPLTRLTGFYSSPAVIFYWNVLSYFGFLWLFAYVLMIDFQVTPSWKELLLYIWLFTLVCEEIRQFFHDPDGFGFRRKAVIYFSDPWNQFDVVSICIFIAGLACRLTPTAFYEGRIILALDFNIWCLHLMAIFTVNKNLGPKIIIVKRMMKDIFFFLFLLVVWVVAYGVANQAILVHNEERLEWIFRGAVYEPYLTIFGHIPEKIDHKDFDISRCTVAGTDPLKPKCPVLSDNNQPAFPHWVTIIFLCIYLLFANILLLNLLIAMFNYTFQDVQDNTDKIWKFQRYGLIVEYHSQPPFPPPLIIFSHLHLLIERIFCKPKTRKQFKEKLPENEETVLLSWETFMKENYLTDLRNELNQSTDNKIRDTSEKVGMMVDSLERDKERQCGIVEKRLAHLEEQALQSAKALNWIMNALKNKGYGCQDEVPLLLSSSKSIDTADMNSTEESEDGKPQYHLNARQLIYPASSVKRFPVPDEKVPWEVQFAAYSPTIYNSDSVSRANSENHKEAHCLSFLTNLTTCIFRNPVGRTGLEGKGKLYWFGPNRALDPIITRWKRSSDDSVSKTGTKKVLEFIAIKCKEYDRWAFPGGVLQVGETLPKRLKQLLNTKLQEEVQSMLGAATKVYEGYVDDPRNTDNAWVETTAINIHFDDTKHSVLEYLNTMCLQDSNTGISVRWQAVDQKIPLYGNHKEILQKVAQIHNAHY</sequence>
<evidence type="ECO:0000256" key="12">
    <source>
        <dbReference type="ARBA" id="ARBA00023303"/>
    </source>
</evidence>
<keyword evidence="9 14" id="KW-1133">Transmembrane helix</keyword>
<proteinExistence type="inferred from homology"/>
<dbReference type="Pfam" id="PF25508">
    <property type="entry name" value="TRPM2"/>
    <property type="match status" value="1"/>
</dbReference>
<keyword evidence="7 14" id="KW-0812">Transmembrane</keyword>
<comment type="subcellular location">
    <subcellularLocation>
        <location evidence="1">Cell membrane</location>
        <topology evidence="1">Multi-pass membrane protein</topology>
    </subcellularLocation>
</comment>
<feature type="transmembrane region" description="Helical" evidence="14">
    <location>
        <begin position="951"/>
        <end position="972"/>
    </location>
</feature>
<dbReference type="CDD" id="cd03670">
    <property type="entry name" value="NUDIX_ADPRase_Nudt9"/>
    <property type="match status" value="1"/>
</dbReference>
<keyword evidence="3" id="KW-0813">Transport</keyword>